<reference evidence="2" key="1">
    <citation type="journal article" date="2012" name="PLoS ONE">
        <title>Gene sets for utilization of primary and secondary nutrition supplies in the distal gut of endangered iberian lynx.</title>
        <authorList>
            <person name="Alcaide M."/>
            <person name="Messina E."/>
            <person name="Richter M."/>
            <person name="Bargiela R."/>
            <person name="Peplies J."/>
            <person name="Huws S.A."/>
            <person name="Newbold C.J."/>
            <person name="Golyshin P.N."/>
            <person name="Simon M.A."/>
            <person name="Lopez G."/>
            <person name="Yakimov M.M."/>
            <person name="Ferrer M."/>
        </authorList>
    </citation>
    <scope>NUCLEOTIDE SEQUENCE</scope>
</reference>
<keyword evidence="2" id="KW-0378">Hydrolase</keyword>
<feature type="non-terminal residue" evidence="2">
    <location>
        <position position="1"/>
    </location>
</feature>
<dbReference type="EMBL" id="AMCI01008726">
    <property type="protein sequence ID" value="EJW90617.1"/>
    <property type="molecule type" value="Genomic_DNA"/>
</dbReference>
<evidence type="ECO:0000313" key="2">
    <source>
        <dbReference type="EMBL" id="EJW90617.1"/>
    </source>
</evidence>
<sequence>TFTEEVNNIEPDSTHIGIKPGETLTMKDCAYAILLASANEVSSGVAEYIGGTVPAFVDSMNERAAQLGCENTHFVNANGLYHEDHYTTARDLALISREAFQNETFREIIKTPYYIVPTTNITPETRWL</sequence>
<dbReference type="Pfam" id="PF00768">
    <property type="entry name" value="Peptidase_S11"/>
    <property type="match status" value="1"/>
</dbReference>
<dbReference type="InterPro" id="IPR001967">
    <property type="entry name" value="Peptidase_S11_N"/>
</dbReference>
<dbReference type="EC" id="3.4.-.-" evidence="2"/>
<keyword evidence="2" id="KW-0121">Carboxypeptidase</keyword>
<dbReference type="GO" id="GO:0006508">
    <property type="term" value="P:proteolysis"/>
    <property type="evidence" value="ECO:0007669"/>
    <property type="project" value="InterPro"/>
</dbReference>
<name>J9FM01_9ZZZZ</name>
<accession>J9FM01</accession>
<dbReference type="GO" id="GO:0009002">
    <property type="term" value="F:serine-type D-Ala-D-Ala carboxypeptidase activity"/>
    <property type="evidence" value="ECO:0007669"/>
    <property type="project" value="InterPro"/>
</dbReference>
<feature type="non-terminal residue" evidence="2">
    <location>
        <position position="128"/>
    </location>
</feature>
<gene>
    <name evidence="2" type="ORF">EVA_21276</name>
</gene>
<comment type="caution">
    <text evidence="2">The sequence shown here is derived from an EMBL/GenBank/DDBJ whole genome shotgun (WGS) entry which is preliminary data.</text>
</comment>
<feature type="domain" description="Peptidase S11 D-alanyl-D-alanine carboxypeptidase A N-terminal" evidence="1">
    <location>
        <begin position="10"/>
        <end position="107"/>
    </location>
</feature>
<dbReference type="SUPFAM" id="SSF56601">
    <property type="entry name" value="beta-lactamase/transpeptidase-like"/>
    <property type="match status" value="1"/>
</dbReference>
<keyword evidence="2" id="KW-0645">Protease</keyword>
<dbReference type="InterPro" id="IPR012338">
    <property type="entry name" value="Beta-lactam/transpept-like"/>
</dbReference>
<evidence type="ECO:0000259" key="1">
    <source>
        <dbReference type="Pfam" id="PF00768"/>
    </source>
</evidence>
<proteinExistence type="predicted"/>
<organism evidence="2">
    <name type="scientific">gut metagenome</name>
    <dbReference type="NCBI Taxonomy" id="749906"/>
    <lineage>
        <taxon>unclassified sequences</taxon>
        <taxon>metagenomes</taxon>
        <taxon>organismal metagenomes</taxon>
    </lineage>
</organism>
<dbReference type="Gene3D" id="3.40.710.10">
    <property type="entry name" value="DD-peptidase/beta-lactamase superfamily"/>
    <property type="match status" value="1"/>
</dbReference>
<protein>
    <submittedName>
        <fullName evidence="2">D-alanyl-D-alanine carboxypeptidase</fullName>
        <ecNumber evidence="2">3.4.-.-</ecNumber>
    </submittedName>
</protein>
<dbReference type="AlphaFoldDB" id="J9FM01"/>